<dbReference type="EMBL" id="LXQA010696052">
    <property type="protein sequence ID" value="MCI66469.1"/>
    <property type="molecule type" value="Genomic_DNA"/>
</dbReference>
<feature type="region of interest" description="Disordered" evidence="1">
    <location>
        <begin position="37"/>
        <end position="67"/>
    </location>
</feature>
<evidence type="ECO:0000313" key="3">
    <source>
        <dbReference type="Proteomes" id="UP000265520"/>
    </source>
</evidence>
<organism evidence="2 3">
    <name type="scientific">Trifolium medium</name>
    <dbReference type="NCBI Taxonomy" id="97028"/>
    <lineage>
        <taxon>Eukaryota</taxon>
        <taxon>Viridiplantae</taxon>
        <taxon>Streptophyta</taxon>
        <taxon>Embryophyta</taxon>
        <taxon>Tracheophyta</taxon>
        <taxon>Spermatophyta</taxon>
        <taxon>Magnoliopsida</taxon>
        <taxon>eudicotyledons</taxon>
        <taxon>Gunneridae</taxon>
        <taxon>Pentapetalae</taxon>
        <taxon>rosids</taxon>
        <taxon>fabids</taxon>
        <taxon>Fabales</taxon>
        <taxon>Fabaceae</taxon>
        <taxon>Papilionoideae</taxon>
        <taxon>50 kb inversion clade</taxon>
        <taxon>NPAAA clade</taxon>
        <taxon>Hologalegina</taxon>
        <taxon>IRL clade</taxon>
        <taxon>Trifolieae</taxon>
        <taxon>Trifolium</taxon>
    </lineage>
</organism>
<keyword evidence="3" id="KW-1185">Reference proteome</keyword>
<accession>A0A392TZJ3</accession>
<sequence length="67" mass="7568">MMATNQASFEKSKAQGGNFENACDVEEQLVKIGMKQHAMVGQEEPEKEDNGIREPEMDLYRTPEPQP</sequence>
<reference evidence="2 3" key="1">
    <citation type="journal article" date="2018" name="Front. Plant Sci.">
        <title>Red Clover (Trifolium pratense) and Zigzag Clover (T. medium) - A Picture of Genomic Similarities and Differences.</title>
        <authorList>
            <person name="Dluhosova J."/>
            <person name="Istvanek J."/>
            <person name="Nedelnik J."/>
            <person name="Repkova J."/>
        </authorList>
    </citation>
    <scope>NUCLEOTIDE SEQUENCE [LARGE SCALE GENOMIC DNA]</scope>
    <source>
        <strain evidence="3">cv. 10/8</strain>
        <tissue evidence="2">Leaf</tissue>
    </source>
</reference>
<protein>
    <submittedName>
        <fullName evidence="2">Uncharacterized protein</fullName>
    </submittedName>
</protein>
<dbReference type="Proteomes" id="UP000265520">
    <property type="component" value="Unassembled WGS sequence"/>
</dbReference>
<feature type="compositionally biased region" description="Basic and acidic residues" evidence="1">
    <location>
        <begin position="48"/>
        <end position="61"/>
    </location>
</feature>
<feature type="non-terminal residue" evidence="2">
    <location>
        <position position="67"/>
    </location>
</feature>
<name>A0A392TZJ3_9FABA</name>
<evidence type="ECO:0000313" key="2">
    <source>
        <dbReference type="EMBL" id="MCI66469.1"/>
    </source>
</evidence>
<evidence type="ECO:0000256" key="1">
    <source>
        <dbReference type="SAM" id="MobiDB-lite"/>
    </source>
</evidence>
<proteinExistence type="predicted"/>
<dbReference type="AlphaFoldDB" id="A0A392TZJ3"/>
<comment type="caution">
    <text evidence="2">The sequence shown here is derived from an EMBL/GenBank/DDBJ whole genome shotgun (WGS) entry which is preliminary data.</text>
</comment>